<dbReference type="Proteomes" id="UP000255163">
    <property type="component" value="Unassembled WGS sequence"/>
</dbReference>
<dbReference type="AlphaFoldDB" id="A0A376F745"/>
<reference evidence="2 3" key="1">
    <citation type="submission" date="2018-06" db="EMBL/GenBank/DDBJ databases">
        <authorList>
            <consortium name="Pathogen Informatics"/>
            <person name="Doyle S."/>
        </authorList>
    </citation>
    <scope>NUCLEOTIDE SEQUENCE [LARGE SCALE GENOMIC DNA]</scope>
    <source>
        <strain evidence="2 3">NCTC12123</strain>
    </source>
</reference>
<protein>
    <submittedName>
        <fullName evidence="2">Protein YdhJ</fullName>
    </submittedName>
</protein>
<sequence>MTFFHRSEGLPLQDLIFGASVYFPPLFKAVLVGFYPLAHRASSASRLDVLRRNLASHADGSFPFCPFRMPGPCRFDCVVNMSLKTLKYFSTLFVLALALVAGWWMWNFLYAVALDA</sequence>
<accession>A0A376F745</accession>
<evidence type="ECO:0000313" key="2">
    <source>
        <dbReference type="EMBL" id="STD19843.1"/>
    </source>
</evidence>
<dbReference type="EMBL" id="UFYI01000007">
    <property type="protein sequence ID" value="STD19843.1"/>
    <property type="molecule type" value="Genomic_DNA"/>
</dbReference>
<evidence type="ECO:0000313" key="3">
    <source>
        <dbReference type="Proteomes" id="UP000255163"/>
    </source>
</evidence>
<proteinExistence type="predicted"/>
<organism evidence="2 3">
    <name type="scientific">Enterobacter asburiae</name>
    <dbReference type="NCBI Taxonomy" id="61645"/>
    <lineage>
        <taxon>Bacteria</taxon>
        <taxon>Pseudomonadati</taxon>
        <taxon>Pseudomonadota</taxon>
        <taxon>Gammaproteobacteria</taxon>
        <taxon>Enterobacterales</taxon>
        <taxon>Enterobacteriaceae</taxon>
        <taxon>Enterobacter</taxon>
        <taxon>Enterobacter cloacae complex</taxon>
    </lineage>
</organism>
<evidence type="ECO:0000256" key="1">
    <source>
        <dbReference type="SAM" id="Phobius"/>
    </source>
</evidence>
<feature type="transmembrane region" description="Helical" evidence="1">
    <location>
        <begin position="88"/>
        <end position="106"/>
    </location>
</feature>
<name>A0A376F745_ENTAS</name>
<feature type="transmembrane region" description="Helical" evidence="1">
    <location>
        <begin position="15"/>
        <end position="37"/>
    </location>
</feature>
<dbReference type="STRING" id="640513.Entas_1825"/>
<keyword evidence="1" id="KW-0812">Transmembrane</keyword>
<keyword evidence="1" id="KW-1133">Transmembrane helix</keyword>
<keyword evidence="1" id="KW-0472">Membrane</keyword>
<gene>
    <name evidence="2" type="primary">ydhJ_2</name>
    <name evidence="2" type="ORF">NCTC12123_01539</name>
</gene>